<evidence type="ECO:0000256" key="1">
    <source>
        <dbReference type="ARBA" id="ARBA00023002"/>
    </source>
</evidence>
<feature type="domain" description="NADP-dependent oxidoreductase" evidence="2">
    <location>
        <begin position="12"/>
        <end position="316"/>
    </location>
</feature>
<dbReference type="InterPro" id="IPR036812">
    <property type="entry name" value="NAD(P)_OxRdtase_dom_sf"/>
</dbReference>
<evidence type="ECO:0000313" key="4">
    <source>
        <dbReference type="Proteomes" id="UP000310189"/>
    </source>
</evidence>
<evidence type="ECO:0000313" key="3">
    <source>
        <dbReference type="EMBL" id="TIA88649.1"/>
    </source>
</evidence>
<dbReference type="InterPro" id="IPR050791">
    <property type="entry name" value="Aldo-Keto_reductase"/>
</dbReference>
<proteinExistence type="predicted"/>
<dbReference type="InterPro" id="IPR023210">
    <property type="entry name" value="NADP_OxRdtase_dom"/>
</dbReference>
<gene>
    <name evidence="3" type="ORF">E3P99_02439</name>
</gene>
<keyword evidence="1" id="KW-0560">Oxidoreductase</keyword>
<dbReference type="AlphaFoldDB" id="A0A4T0FK83"/>
<dbReference type="PANTHER" id="PTHR43625:SF78">
    <property type="entry name" value="PYRIDOXAL REDUCTASE-RELATED"/>
    <property type="match status" value="1"/>
</dbReference>
<sequence length="336" mass="36553">MPQVLNKQVADIGHGLMGMTWTDTPTPIEDALKVMKRSIEVSGGRVAWNGGEFYGPPEHNSLHLLKAYFTKYPEDADKVVLCIKGGVNMQTFQPDGSYELLSSSVDNCNAILGGVKKIDQFEPARRDPNHTPTQIIQNLARIEKEGKIGGISLSEVGEQTIREAAKAAEELGTKVSSVEVEFSLASPDILHNGVAKACADFNIPIYAYSPIGRGLLSGKVKSLADANWFAKISPRFQEGNLEENLKLVAEVEQLAEKKGCTPAQIAIAWVKNYSNKPGMPTIIPIPGASSVSRVEENLNSTITLSDDDMKHLNEAVEKVDIKGGRYPEAHSKLNWG</sequence>
<dbReference type="Pfam" id="PF00248">
    <property type="entry name" value="Aldo_ket_red"/>
    <property type="match status" value="1"/>
</dbReference>
<dbReference type="GO" id="GO:0016491">
    <property type="term" value="F:oxidoreductase activity"/>
    <property type="evidence" value="ECO:0007669"/>
    <property type="project" value="UniProtKB-KW"/>
</dbReference>
<dbReference type="OrthoDB" id="37537at2759"/>
<dbReference type="PANTHER" id="PTHR43625">
    <property type="entry name" value="AFLATOXIN B1 ALDEHYDE REDUCTASE"/>
    <property type="match status" value="1"/>
</dbReference>
<dbReference type="Proteomes" id="UP000310189">
    <property type="component" value="Unassembled WGS sequence"/>
</dbReference>
<keyword evidence="4" id="KW-1185">Reference proteome</keyword>
<organism evidence="3 4">
    <name type="scientific">Wallemia hederae</name>
    <dbReference type="NCBI Taxonomy" id="1540922"/>
    <lineage>
        <taxon>Eukaryota</taxon>
        <taxon>Fungi</taxon>
        <taxon>Dikarya</taxon>
        <taxon>Basidiomycota</taxon>
        <taxon>Wallemiomycotina</taxon>
        <taxon>Wallemiomycetes</taxon>
        <taxon>Wallemiales</taxon>
        <taxon>Wallemiaceae</taxon>
        <taxon>Wallemia</taxon>
    </lineage>
</organism>
<comment type="caution">
    <text evidence="3">The sequence shown here is derived from an EMBL/GenBank/DDBJ whole genome shotgun (WGS) entry which is preliminary data.</text>
</comment>
<protein>
    <recommendedName>
        <fullName evidence="2">NADP-dependent oxidoreductase domain-containing protein</fullName>
    </recommendedName>
</protein>
<dbReference type="SUPFAM" id="SSF51430">
    <property type="entry name" value="NAD(P)-linked oxidoreductase"/>
    <property type="match status" value="1"/>
</dbReference>
<dbReference type="GO" id="GO:0005737">
    <property type="term" value="C:cytoplasm"/>
    <property type="evidence" value="ECO:0007669"/>
    <property type="project" value="TreeGrafter"/>
</dbReference>
<dbReference type="CDD" id="cd19077">
    <property type="entry name" value="AKR_AKR8A1-2"/>
    <property type="match status" value="1"/>
</dbReference>
<evidence type="ECO:0000259" key="2">
    <source>
        <dbReference type="Pfam" id="PF00248"/>
    </source>
</evidence>
<dbReference type="EMBL" id="SPNW01000035">
    <property type="protein sequence ID" value="TIA88649.1"/>
    <property type="molecule type" value="Genomic_DNA"/>
</dbReference>
<dbReference type="Gene3D" id="3.20.20.100">
    <property type="entry name" value="NADP-dependent oxidoreductase domain"/>
    <property type="match status" value="1"/>
</dbReference>
<name>A0A4T0FK83_9BASI</name>
<reference evidence="3 4" key="1">
    <citation type="submission" date="2019-03" db="EMBL/GenBank/DDBJ databases">
        <title>Sequencing 23 genomes of Wallemia ichthyophaga.</title>
        <authorList>
            <person name="Gostincar C."/>
        </authorList>
    </citation>
    <scope>NUCLEOTIDE SEQUENCE [LARGE SCALE GENOMIC DNA]</scope>
    <source>
        <strain evidence="3 4">EXF-5753</strain>
    </source>
</reference>
<accession>A0A4T0FK83</accession>